<evidence type="ECO:0000313" key="2">
    <source>
        <dbReference type="Proteomes" id="UP000005239"/>
    </source>
</evidence>
<evidence type="ECO:0000313" key="1">
    <source>
        <dbReference type="EnsemblMetazoa" id="PPA35777.1"/>
    </source>
</evidence>
<dbReference type="EnsemblMetazoa" id="PPA35777.1">
    <property type="protein sequence ID" value="PPA35777.1"/>
    <property type="gene ID" value="WBGene00274146"/>
</dbReference>
<reference evidence="2" key="1">
    <citation type="journal article" date="2008" name="Nat. Genet.">
        <title>The Pristionchus pacificus genome provides a unique perspective on nematode lifestyle and parasitism.</title>
        <authorList>
            <person name="Dieterich C."/>
            <person name="Clifton S.W."/>
            <person name="Schuster L.N."/>
            <person name="Chinwalla A."/>
            <person name="Delehaunty K."/>
            <person name="Dinkelacker I."/>
            <person name="Fulton L."/>
            <person name="Fulton R."/>
            <person name="Godfrey J."/>
            <person name="Minx P."/>
            <person name="Mitreva M."/>
            <person name="Roeseler W."/>
            <person name="Tian H."/>
            <person name="Witte H."/>
            <person name="Yang S.P."/>
            <person name="Wilson R.K."/>
            <person name="Sommer R.J."/>
        </authorList>
    </citation>
    <scope>NUCLEOTIDE SEQUENCE [LARGE SCALE GENOMIC DNA]</scope>
    <source>
        <strain evidence="2">PS312</strain>
    </source>
</reference>
<proteinExistence type="predicted"/>
<sequence>MTIEHSCESVYACVCNDFGEIAVNFEWTLDINLESTDLPFCELCNDPRSEEFNTTYV</sequence>
<organism evidence="1 2">
    <name type="scientific">Pristionchus pacificus</name>
    <name type="common">Parasitic nematode worm</name>
    <dbReference type="NCBI Taxonomy" id="54126"/>
    <lineage>
        <taxon>Eukaryota</taxon>
        <taxon>Metazoa</taxon>
        <taxon>Ecdysozoa</taxon>
        <taxon>Nematoda</taxon>
        <taxon>Chromadorea</taxon>
        <taxon>Rhabditida</taxon>
        <taxon>Rhabditina</taxon>
        <taxon>Diplogasteromorpha</taxon>
        <taxon>Diplogasteroidea</taxon>
        <taxon>Neodiplogasteridae</taxon>
        <taxon>Pristionchus</taxon>
    </lineage>
</organism>
<dbReference type="Proteomes" id="UP000005239">
    <property type="component" value="Unassembled WGS sequence"/>
</dbReference>
<reference evidence="1" key="2">
    <citation type="submission" date="2022-06" db="UniProtKB">
        <authorList>
            <consortium name="EnsemblMetazoa"/>
        </authorList>
    </citation>
    <scope>IDENTIFICATION</scope>
    <source>
        <strain evidence="1">PS312</strain>
    </source>
</reference>
<dbReference type="AlphaFoldDB" id="A0A2A6BKP2"/>
<gene>
    <name evidence="1" type="primary">WBGene00274146</name>
</gene>
<keyword evidence="2" id="KW-1185">Reference proteome</keyword>
<protein>
    <submittedName>
        <fullName evidence="1">Uncharacterized protein</fullName>
    </submittedName>
</protein>
<accession>A0A2A6BKP2</accession>
<name>A0A2A6BKP2_PRIPA</name>
<accession>A0A8R1UM86</accession>